<reference evidence="1" key="1">
    <citation type="journal article" date="2015" name="Nature">
        <title>Complex archaea that bridge the gap between prokaryotes and eukaryotes.</title>
        <authorList>
            <person name="Spang A."/>
            <person name="Saw J.H."/>
            <person name="Jorgensen S.L."/>
            <person name="Zaremba-Niedzwiedzka K."/>
            <person name="Martijn J."/>
            <person name="Lind A.E."/>
            <person name="van Eijk R."/>
            <person name="Schleper C."/>
            <person name="Guy L."/>
            <person name="Ettema T.J."/>
        </authorList>
    </citation>
    <scope>NUCLEOTIDE SEQUENCE</scope>
</reference>
<evidence type="ECO:0000313" key="1">
    <source>
        <dbReference type="EMBL" id="KKN30112.1"/>
    </source>
</evidence>
<protein>
    <submittedName>
        <fullName evidence="1">Uncharacterized protein</fullName>
    </submittedName>
</protein>
<gene>
    <name evidence="1" type="ORF">LCGC14_0837400</name>
</gene>
<accession>A0A0F9PZF5</accession>
<organism evidence="1">
    <name type="scientific">marine sediment metagenome</name>
    <dbReference type="NCBI Taxonomy" id="412755"/>
    <lineage>
        <taxon>unclassified sequences</taxon>
        <taxon>metagenomes</taxon>
        <taxon>ecological metagenomes</taxon>
    </lineage>
</organism>
<proteinExistence type="predicted"/>
<sequence length="49" mass="5290">MVLKALAGVSGEHSYIDRNDGGVPTHMVEFIVSGVRVVGRTEIMGEIYV</sequence>
<dbReference type="EMBL" id="LAZR01002434">
    <property type="protein sequence ID" value="KKN30112.1"/>
    <property type="molecule type" value="Genomic_DNA"/>
</dbReference>
<name>A0A0F9PZF5_9ZZZZ</name>
<dbReference type="AlphaFoldDB" id="A0A0F9PZF5"/>
<comment type="caution">
    <text evidence="1">The sequence shown here is derived from an EMBL/GenBank/DDBJ whole genome shotgun (WGS) entry which is preliminary data.</text>
</comment>